<name>A0AAV9J4L0_9PEZI</name>
<keyword evidence="2" id="KW-1185">Reference proteome</keyword>
<dbReference type="PANTHER" id="PTHR36847">
    <property type="entry name" value="AMIDOLIGASE ENZYME"/>
    <property type="match status" value="1"/>
</dbReference>
<accession>A0AAV9J4L0</accession>
<evidence type="ECO:0000313" key="2">
    <source>
        <dbReference type="Proteomes" id="UP001324427"/>
    </source>
</evidence>
<proteinExistence type="predicted"/>
<dbReference type="EMBL" id="JAVFHQ010000091">
    <property type="protein sequence ID" value="KAK4539515.1"/>
    <property type="molecule type" value="Genomic_DNA"/>
</dbReference>
<dbReference type="Proteomes" id="UP001324427">
    <property type="component" value="Unassembled WGS sequence"/>
</dbReference>
<dbReference type="PANTHER" id="PTHR36847:SF1">
    <property type="entry name" value="AMIDOLIGASE ENZYME"/>
    <property type="match status" value="1"/>
</dbReference>
<organism evidence="1 2">
    <name type="scientific">Oleoguttula mirabilis</name>
    <dbReference type="NCBI Taxonomy" id="1507867"/>
    <lineage>
        <taxon>Eukaryota</taxon>
        <taxon>Fungi</taxon>
        <taxon>Dikarya</taxon>
        <taxon>Ascomycota</taxon>
        <taxon>Pezizomycotina</taxon>
        <taxon>Dothideomycetes</taxon>
        <taxon>Dothideomycetidae</taxon>
        <taxon>Mycosphaerellales</taxon>
        <taxon>Teratosphaeriaceae</taxon>
        <taxon>Oleoguttula</taxon>
    </lineage>
</organism>
<gene>
    <name evidence="1" type="ORF">LTR36_010860</name>
</gene>
<dbReference type="InterPro" id="IPR022025">
    <property type="entry name" value="Amidoligase_2"/>
</dbReference>
<dbReference type="Pfam" id="PF12224">
    <property type="entry name" value="Amidoligase_2"/>
    <property type="match status" value="1"/>
</dbReference>
<evidence type="ECO:0000313" key="1">
    <source>
        <dbReference type="EMBL" id="KAK4539515.1"/>
    </source>
</evidence>
<dbReference type="AlphaFoldDB" id="A0AAV9J4L0"/>
<sequence length="508" mass="56368">MSPLNLTFGVELEFICVYPPGCFDNCVPNPGDLVEDSVGMVRAAGAVIYHAFRRAGIPATGHECLDDDSTCDAASHSRWRVEDDCCDPSVSESTVIPEGFITEDVELSSRKFDFNRDDWRSEIKAVLDILAGLEASSKGCRFITNESTGFHVHIGNGDEKIPLRAAKNVYQLATAFERCFDLLHTAPRITPPKIDGPWFFLYAPPSFFHCHNGACGTGKYKAMMYDWLASIEERESYEGLGRLFQVRREEMSAAYPVTHGHNSAYNFDNLFASRIRHEETLTKTIEFRGHTGTLDFLEIVTWVLLTTQMVKYGHEAGDVEMLALCAHGVDLDFELRDVLSAIGCHPELIAHYMNEEDMIAGILPSGDTAVAGSGALQHFMSLSFTNEYEQLDRSGDAARKAVMDQKDYGFDASANIVRIPVDAIEQMYEDFYLLTKDEDPWCSPEGRAAKPKVAVYRHLAMVYNNEFSEDDMAALAECGPVVSFGGAPDLIADHPDSIMGGAFESMEM</sequence>
<reference evidence="1 2" key="1">
    <citation type="submission" date="2021-11" db="EMBL/GenBank/DDBJ databases">
        <title>Black yeast isolated from Biological Soil Crust.</title>
        <authorList>
            <person name="Kurbessoian T."/>
        </authorList>
    </citation>
    <scope>NUCLEOTIDE SEQUENCE [LARGE SCALE GENOMIC DNA]</scope>
    <source>
        <strain evidence="1 2">CCFEE 5522</strain>
    </source>
</reference>
<comment type="caution">
    <text evidence="1">The sequence shown here is derived from an EMBL/GenBank/DDBJ whole genome shotgun (WGS) entry which is preliminary data.</text>
</comment>
<evidence type="ECO:0008006" key="3">
    <source>
        <dbReference type="Google" id="ProtNLM"/>
    </source>
</evidence>
<protein>
    <recommendedName>
        <fullName evidence="3">Amidoligase enzyme</fullName>
    </recommendedName>
</protein>